<evidence type="ECO:0000313" key="1">
    <source>
        <dbReference type="EMBL" id="MBN7799474.1"/>
    </source>
</evidence>
<name>A0ABS3BKY2_9BACT</name>
<dbReference type="RefSeq" id="WP_206567466.1">
    <property type="nucleotide sequence ID" value="NZ_JAFKCW010000001.1"/>
</dbReference>
<comment type="caution">
    <text evidence="1">The sequence shown here is derived from an EMBL/GenBank/DDBJ whole genome shotgun (WGS) entry which is preliminary data.</text>
</comment>
<dbReference type="Gene3D" id="3.90.1720.10">
    <property type="entry name" value="endopeptidase domain like (from Nostoc punctiforme)"/>
    <property type="match status" value="1"/>
</dbReference>
<dbReference type="SUPFAM" id="SSF50044">
    <property type="entry name" value="SH3-domain"/>
    <property type="match status" value="1"/>
</dbReference>
<dbReference type="Gene3D" id="2.30.30.40">
    <property type="entry name" value="SH3 Domains"/>
    <property type="match status" value="1"/>
</dbReference>
<accession>A0ABS3BKY2</accession>
<dbReference type="InterPro" id="IPR036028">
    <property type="entry name" value="SH3-like_dom_sf"/>
</dbReference>
<gene>
    <name evidence="1" type="ORF">J0A67_01310</name>
</gene>
<protein>
    <submittedName>
        <fullName evidence="1">SH3 domain-containing protein</fullName>
    </submittedName>
</protein>
<sequence length="311" mass="34520">MSKHKVTADALRMRSSPNSDTNRNVIAVLSNGQLVEKIADSEPGWWVVRLLSGGDSSTTGFVASRFLQAVQPDAAPNAPSIAASVLASLVTAVHLQENRTSVTRKVETGRAYPLGEPSRPTRDRSSEAAAAASIHQIVDWLNVEQSARYAPNSTSTYCNIYAHDYCYLNGVYLPRIWWSGRALIELSNRVSVPVQYGQTVNELNANNLLRWFFEWGDDFGWRRVFDLNELQAEANRGKVCIICARNVNENRSGHICAVVPESNSQKATRNPDGSVKIPLQSQAGRVNKKYSSNSLWWLGATFVDFGYFVHE</sequence>
<proteinExistence type="predicted"/>
<keyword evidence="2" id="KW-1185">Reference proteome</keyword>
<reference evidence="1 2" key="1">
    <citation type="submission" date="2021-03" db="EMBL/GenBank/DDBJ databases">
        <title>novel species isolated from a fishpond in China.</title>
        <authorList>
            <person name="Lu H."/>
            <person name="Cai Z."/>
        </authorList>
    </citation>
    <scope>NUCLEOTIDE SEQUENCE [LARGE SCALE GENOMIC DNA]</scope>
    <source>
        <strain evidence="1 2">JCM 31546</strain>
    </source>
</reference>
<evidence type="ECO:0000313" key="2">
    <source>
        <dbReference type="Proteomes" id="UP000664698"/>
    </source>
</evidence>
<organism evidence="1 2">
    <name type="scientific">Algoriphagus aestuariicola</name>
    <dbReference type="NCBI Taxonomy" id="1852016"/>
    <lineage>
        <taxon>Bacteria</taxon>
        <taxon>Pseudomonadati</taxon>
        <taxon>Bacteroidota</taxon>
        <taxon>Cytophagia</taxon>
        <taxon>Cytophagales</taxon>
        <taxon>Cyclobacteriaceae</taxon>
        <taxon>Algoriphagus</taxon>
    </lineage>
</organism>
<dbReference type="EMBL" id="JAFKCW010000001">
    <property type="protein sequence ID" value="MBN7799474.1"/>
    <property type="molecule type" value="Genomic_DNA"/>
</dbReference>
<dbReference type="Proteomes" id="UP000664698">
    <property type="component" value="Unassembled WGS sequence"/>
</dbReference>